<name>A0A8J5WYR0_ZIZPA</name>
<dbReference type="EMBL" id="JAAALK010000079">
    <property type="protein sequence ID" value="KAG8095973.1"/>
    <property type="molecule type" value="Genomic_DNA"/>
</dbReference>
<gene>
    <name evidence="1" type="ORF">GUJ93_ZPchr0013g35970</name>
</gene>
<reference evidence="1" key="1">
    <citation type="journal article" date="2021" name="bioRxiv">
        <title>Whole Genome Assembly and Annotation of Northern Wild Rice, Zizania palustris L., Supports a Whole Genome Duplication in the Zizania Genus.</title>
        <authorList>
            <person name="Haas M."/>
            <person name="Kono T."/>
            <person name="Macchietto M."/>
            <person name="Millas R."/>
            <person name="McGilp L."/>
            <person name="Shao M."/>
            <person name="Duquette J."/>
            <person name="Hirsch C.N."/>
            <person name="Kimball J."/>
        </authorList>
    </citation>
    <scope>NUCLEOTIDE SEQUENCE</scope>
    <source>
        <tissue evidence="1">Fresh leaf tissue</tissue>
    </source>
</reference>
<comment type="caution">
    <text evidence="1">The sequence shown here is derived from an EMBL/GenBank/DDBJ whole genome shotgun (WGS) entry which is preliminary data.</text>
</comment>
<dbReference type="Proteomes" id="UP000729402">
    <property type="component" value="Unassembled WGS sequence"/>
</dbReference>
<proteinExistence type="predicted"/>
<organism evidence="1 2">
    <name type="scientific">Zizania palustris</name>
    <name type="common">Northern wild rice</name>
    <dbReference type="NCBI Taxonomy" id="103762"/>
    <lineage>
        <taxon>Eukaryota</taxon>
        <taxon>Viridiplantae</taxon>
        <taxon>Streptophyta</taxon>
        <taxon>Embryophyta</taxon>
        <taxon>Tracheophyta</taxon>
        <taxon>Spermatophyta</taxon>
        <taxon>Magnoliopsida</taxon>
        <taxon>Liliopsida</taxon>
        <taxon>Poales</taxon>
        <taxon>Poaceae</taxon>
        <taxon>BOP clade</taxon>
        <taxon>Oryzoideae</taxon>
        <taxon>Oryzeae</taxon>
        <taxon>Zizaniinae</taxon>
        <taxon>Zizania</taxon>
    </lineage>
</organism>
<dbReference type="OrthoDB" id="10260712at2759"/>
<dbReference type="AlphaFoldDB" id="A0A8J5WYR0"/>
<protein>
    <submittedName>
        <fullName evidence="1">Uncharacterized protein</fullName>
    </submittedName>
</protein>
<evidence type="ECO:0000313" key="2">
    <source>
        <dbReference type="Proteomes" id="UP000729402"/>
    </source>
</evidence>
<keyword evidence="2" id="KW-1185">Reference proteome</keyword>
<evidence type="ECO:0000313" key="1">
    <source>
        <dbReference type="EMBL" id="KAG8095973.1"/>
    </source>
</evidence>
<reference evidence="1" key="2">
    <citation type="submission" date="2021-02" db="EMBL/GenBank/DDBJ databases">
        <authorList>
            <person name="Kimball J.A."/>
            <person name="Haas M.W."/>
            <person name="Macchietto M."/>
            <person name="Kono T."/>
            <person name="Duquette J."/>
            <person name="Shao M."/>
        </authorList>
    </citation>
    <scope>NUCLEOTIDE SEQUENCE</scope>
    <source>
        <tissue evidence="1">Fresh leaf tissue</tissue>
    </source>
</reference>
<sequence length="68" mass="7364">MGQLAVHLLVSSSGERQVAYLDEPSVLPCAGNDAFGSDAIGDLALALEGIGWKSWKKRWFILTGFLQE</sequence>
<accession>A0A8J5WYR0</accession>